<dbReference type="RefSeq" id="WP_345685804.1">
    <property type="nucleotide sequence ID" value="NZ_BAABRO010000012.1"/>
</dbReference>
<feature type="domain" description="Sulfatase N-terminal" evidence="8">
    <location>
        <begin position="27"/>
        <end position="378"/>
    </location>
</feature>
<comment type="caution">
    <text evidence="9">The sequence shown here is derived from an EMBL/GenBank/DDBJ whole genome shotgun (WGS) entry which is preliminary data.</text>
</comment>
<reference evidence="9 10" key="1">
    <citation type="submission" date="2024-02" db="EMBL/GenBank/DDBJ databases">
        <title>Rhodopirellula caenicola NBRC 110016.</title>
        <authorList>
            <person name="Ichikawa N."/>
            <person name="Katano-Makiyama Y."/>
            <person name="Hidaka K."/>
        </authorList>
    </citation>
    <scope>NUCLEOTIDE SEQUENCE [LARGE SCALE GENOMIC DNA]</scope>
    <source>
        <strain evidence="9 10">NBRC 110016</strain>
    </source>
</reference>
<dbReference type="PANTHER" id="PTHR42693:SF42">
    <property type="entry name" value="ARYLSULFATASE G"/>
    <property type="match status" value="1"/>
</dbReference>
<comment type="similarity">
    <text evidence="2">Belongs to the sulfatase family.</text>
</comment>
<keyword evidence="6" id="KW-0106">Calcium</keyword>
<evidence type="ECO:0000256" key="4">
    <source>
        <dbReference type="ARBA" id="ARBA00022729"/>
    </source>
</evidence>
<evidence type="ECO:0000259" key="8">
    <source>
        <dbReference type="Pfam" id="PF00884"/>
    </source>
</evidence>
<feature type="signal peptide" evidence="7">
    <location>
        <begin position="1"/>
        <end position="24"/>
    </location>
</feature>
<evidence type="ECO:0000313" key="9">
    <source>
        <dbReference type="EMBL" id="GAA5509049.1"/>
    </source>
</evidence>
<sequence>MKLTSRVLLIAFVCLFWGSVSAKAAPRHVVLFFVDDMGWTDLGCTGSDFYETPNIDALAQSGVRFTNGYAACTVCSPSRAALMTGQSPARLHVTDFIPGHSFVNTPMTIPSWTQVLEKEHVTLPEMLEPYGYTCVHLGKWHLAHRDGYTTGKEDSPDPDFYPQAHGFDVNVGGCEKGAPPSYFWPYGKGKGLAEQKKNSIYETLPKGGRSDEERKGEYLTDRLATEAELLIDRLAKAKKPFFMNFSFYNVHTPLMGRPDLIKKYEAKLQANPHRTHTNVRYAAMVESVDEAVGRIVAKLREHDIWDETLVIFTSDNGGLKPAATDNAPLRQGKGGIYEGGVRVPLIIRLPGEGATNVLCDRPAITMDLVPTICDVLGITLPSEVASVQDGVSLRPYLKVPQMASMRDDLFWHYPHYHSMGAQPYSAIRSGNWKLIEVFGRQPLELYDLSSDIHEDTNLVDEKPEKAKLLYKKLVAWRKSVGAQLPTPNPQFNPGKTTGQIRNGKLRAATPIRE</sequence>
<comment type="cofactor">
    <cofactor evidence="1">
        <name>Ca(2+)</name>
        <dbReference type="ChEBI" id="CHEBI:29108"/>
    </cofactor>
</comment>
<dbReference type="Pfam" id="PF00884">
    <property type="entry name" value="Sulfatase"/>
    <property type="match status" value="1"/>
</dbReference>
<dbReference type="CDD" id="cd16144">
    <property type="entry name" value="ARS_like"/>
    <property type="match status" value="1"/>
</dbReference>
<dbReference type="InterPro" id="IPR050738">
    <property type="entry name" value="Sulfatase"/>
</dbReference>
<feature type="chain" id="PRO_5047517162" evidence="7">
    <location>
        <begin position="25"/>
        <end position="513"/>
    </location>
</feature>
<evidence type="ECO:0000256" key="3">
    <source>
        <dbReference type="ARBA" id="ARBA00022723"/>
    </source>
</evidence>
<dbReference type="PANTHER" id="PTHR42693">
    <property type="entry name" value="ARYLSULFATASE FAMILY MEMBER"/>
    <property type="match status" value="1"/>
</dbReference>
<keyword evidence="3" id="KW-0479">Metal-binding</keyword>
<dbReference type="InterPro" id="IPR017850">
    <property type="entry name" value="Alkaline_phosphatase_core_sf"/>
</dbReference>
<dbReference type="Proteomes" id="UP001416858">
    <property type="component" value="Unassembled WGS sequence"/>
</dbReference>
<evidence type="ECO:0000256" key="5">
    <source>
        <dbReference type="ARBA" id="ARBA00022801"/>
    </source>
</evidence>
<proteinExistence type="inferred from homology"/>
<name>A0ABP9VV74_9BACT</name>
<evidence type="ECO:0000256" key="7">
    <source>
        <dbReference type="SAM" id="SignalP"/>
    </source>
</evidence>
<dbReference type="Gene3D" id="3.40.720.10">
    <property type="entry name" value="Alkaline Phosphatase, subunit A"/>
    <property type="match status" value="1"/>
</dbReference>
<gene>
    <name evidence="9" type="primary">atsA_17</name>
    <name evidence="9" type="ORF">Rcae01_04518</name>
</gene>
<dbReference type="EMBL" id="BAABRO010000012">
    <property type="protein sequence ID" value="GAA5509049.1"/>
    <property type="molecule type" value="Genomic_DNA"/>
</dbReference>
<keyword evidence="5" id="KW-0378">Hydrolase</keyword>
<protein>
    <submittedName>
        <fullName evidence="9">Arylsulfatase</fullName>
    </submittedName>
</protein>
<organism evidence="9 10">
    <name type="scientific">Novipirellula caenicola</name>
    <dbReference type="NCBI Taxonomy" id="1536901"/>
    <lineage>
        <taxon>Bacteria</taxon>
        <taxon>Pseudomonadati</taxon>
        <taxon>Planctomycetota</taxon>
        <taxon>Planctomycetia</taxon>
        <taxon>Pirellulales</taxon>
        <taxon>Pirellulaceae</taxon>
        <taxon>Novipirellula</taxon>
    </lineage>
</organism>
<keyword evidence="10" id="KW-1185">Reference proteome</keyword>
<dbReference type="InterPro" id="IPR000917">
    <property type="entry name" value="Sulfatase_N"/>
</dbReference>
<accession>A0ABP9VV74</accession>
<evidence type="ECO:0000256" key="6">
    <source>
        <dbReference type="ARBA" id="ARBA00022837"/>
    </source>
</evidence>
<dbReference type="Gene3D" id="3.30.1120.10">
    <property type="match status" value="1"/>
</dbReference>
<evidence type="ECO:0000256" key="2">
    <source>
        <dbReference type="ARBA" id="ARBA00008779"/>
    </source>
</evidence>
<dbReference type="SUPFAM" id="SSF53649">
    <property type="entry name" value="Alkaline phosphatase-like"/>
    <property type="match status" value="1"/>
</dbReference>
<evidence type="ECO:0000313" key="10">
    <source>
        <dbReference type="Proteomes" id="UP001416858"/>
    </source>
</evidence>
<evidence type="ECO:0000256" key="1">
    <source>
        <dbReference type="ARBA" id="ARBA00001913"/>
    </source>
</evidence>
<keyword evidence="4 7" id="KW-0732">Signal</keyword>